<evidence type="ECO:0000259" key="3">
    <source>
        <dbReference type="Pfam" id="PF04213"/>
    </source>
</evidence>
<protein>
    <submittedName>
        <fullName evidence="4">HtaA domain-containing protein</fullName>
    </submittedName>
</protein>
<feature type="signal peptide" evidence="2">
    <location>
        <begin position="1"/>
        <end position="29"/>
    </location>
</feature>
<dbReference type="Pfam" id="PF04213">
    <property type="entry name" value="HtaA"/>
    <property type="match status" value="1"/>
</dbReference>
<dbReference type="EMBL" id="JAPCID010000016">
    <property type="protein sequence ID" value="MDA0138519.1"/>
    <property type="molecule type" value="Genomic_DNA"/>
</dbReference>
<comment type="caution">
    <text evidence="4">The sequence shown here is derived from an EMBL/GenBank/DDBJ whole genome shotgun (WGS) entry which is preliminary data.</text>
</comment>
<dbReference type="RefSeq" id="WP_202958527.1">
    <property type="nucleotide sequence ID" value="NZ_JAPCID010000016.1"/>
</dbReference>
<dbReference type="Proteomes" id="UP001147700">
    <property type="component" value="Unassembled WGS sequence"/>
</dbReference>
<gene>
    <name evidence="4" type="ORF">OJ962_13535</name>
</gene>
<name>A0ABT4RIZ7_9ACTN</name>
<sequence>MEGTGRPRWGAALALAVLAVLLSSPQASAEPVTFGGGTVDWGFANRWRCYVVGNVARGQIEVSGGVEKVAGTPATGPLCTGRNAGSEVLRFPIRGGSYDAGKLSLSLRGTVRFWGHDHHRPGNTTPQLDTRFTNLRIVAEGATGTLMADTTGATLENPTPITRTNVPVVRIDLTARDATPIDGGLGWSTLPTALTAEGAQVFGSYPEGEPFDPLTIAARFGTPQTDPDSADPAPTPTPTPSTPAAPAPTPEPAAARVATVAAGKPRLSSRRVATLATVACPAGAAAGCSVRVPKTLRLTIAGKRYAATLSTKTRLGAGRAGTVKLKLGSAAAKRLRGRSTKVKLEVTTTIAGKATSSTVTVTLQGRTR</sequence>
<feature type="chain" id="PRO_5046311700" evidence="2">
    <location>
        <begin position="30"/>
        <end position="368"/>
    </location>
</feature>
<dbReference type="InterPro" id="IPR007331">
    <property type="entry name" value="Htaa"/>
</dbReference>
<feature type="compositionally biased region" description="Pro residues" evidence="1">
    <location>
        <begin position="233"/>
        <end position="251"/>
    </location>
</feature>
<keyword evidence="2" id="KW-0732">Signal</keyword>
<accession>A0ABT4RIZ7</accession>
<feature type="region of interest" description="Disordered" evidence="1">
    <location>
        <begin position="217"/>
        <end position="254"/>
    </location>
</feature>
<keyword evidence="5" id="KW-1185">Reference proteome</keyword>
<evidence type="ECO:0000313" key="5">
    <source>
        <dbReference type="Proteomes" id="UP001147700"/>
    </source>
</evidence>
<feature type="domain" description="Htaa" evidence="3">
    <location>
        <begin position="36"/>
        <end position="216"/>
    </location>
</feature>
<reference evidence="4" key="1">
    <citation type="submission" date="2022-10" db="EMBL/GenBank/DDBJ databases">
        <title>The WGS of Solirubrobacter sp. CPCC 204708.</title>
        <authorList>
            <person name="Jiang Z."/>
        </authorList>
    </citation>
    <scope>NUCLEOTIDE SEQUENCE</scope>
    <source>
        <strain evidence="4">CPCC 204708</strain>
    </source>
</reference>
<evidence type="ECO:0000256" key="1">
    <source>
        <dbReference type="SAM" id="MobiDB-lite"/>
    </source>
</evidence>
<organism evidence="4 5">
    <name type="scientific">Solirubrobacter deserti</name>
    <dbReference type="NCBI Taxonomy" id="2282478"/>
    <lineage>
        <taxon>Bacteria</taxon>
        <taxon>Bacillati</taxon>
        <taxon>Actinomycetota</taxon>
        <taxon>Thermoleophilia</taxon>
        <taxon>Solirubrobacterales</taxon>
        <taxon>Solirubrobacteraceae</taxon>
        <taxon>Solirubrobacter</taxon>
    </lineage>
</organism>
<evidence type="ECO:0000313" key="4">
    <source>
        <dbReference type="EMBL" id="MDA0138519.1"/>
    </source>
</evidence>
<proteinExistence type="predicted"/>
<evidence type="ECO:0000256" key="2">
    <source>
        <dbReference type="SAM" id="SignalP"/>
    </source>
</evidence>
<feature type="compositionally biased region" description="Low complexity" evidence="1">
    <location>
        <begin position="222"/>
        <end position="232"/>
    </location>
</feature>